<sequence>MFTEQYEDSGRTLKIGGGRGCLKIEQITPLLAQHYFAGERKLGRSGNAANKDRKNLIAAWQWGVQYCGFPAENPFKKVKRQAESRHPRYVPSLDDFVKVVAVADKEGKTLLMALFFSAGRKSEVFGLKTEDVDLRENRLRLWTRKRKNSDVEADFVPIPPEFKSALCEQMNRYPSVEHVFVSKRGQKPLVDHRRWLYRLCDQAGVRPFGYHGIRHLAASVAISDGSVGLLDVQQLLRHKSATTTQRYIHRVTTANRATSILASKILGTRRRDT</sequence>
<feature type="domain" description="Tyr recombinase" evidence="2">
    <location>
        <begin position="85"/>
        <end position="262"/>
    </location>
</feature>
<dbReference type="HOGENOM" id="CLU_1018322_0_0_7"/>
<reference evidence="3 4" key="1">
    <citation type="journal article" date="2009" name="Stand. Genomic Sci.">
        <title>Complete genome sequence of Desulfomicrobium baculatum type strain (X).</title>
        <authorList>
            <person name="Copeland A."/>
            <person name="Spring S."/>
            <person name="Goker M."/>
            <person name="Schneider S."/>
            <person name="Lapidus A."/>
            <person name="Del Rio T.G."/>
            <person name="Tice H."/>
            <person name="Cheng J.F."/>
            <person name="Chen F."/>
            <person name="Nolan M."/>
            <person name="Bruce D."/>
            <person name="Goodwin L."/>
            <person name="Pitluck S."/>
            <person name="Ivanova N."/>
            <person name="Mavrommatis K."/>
            <person name="Ovchinnikova G."/>
            <person name="Pati A."/>
            <person name="Chen A."/>
            <person name="Palaniappan K."/>
            <person name="Land M."/>
            <person name="Hauser L."/>
            <person name="Chang Y.J."/>
            <person name="Jeffries C.C."/>
            <person name="Meincke L."/>
            <person name="Sims D."/>
            <person name="Brettin T."/>
            <person name="Detter J.C."/>
            <person name="Han C."/>
            <person name="Chain P."/>
            <person name="Bristow J."/>
            <person name="Eisen J.A."/>
            <person name="Markowitz V."/>
            <person name="Hugenholtz P."/>
            <person name="Kyrpides N.C."/>
            <person name="Klenk H.P."/>
            <person name="Lucas S."/>
        </authorList>
    </citation>
    <scope>NUCLEOTIDE SEQUENCE [LARGE SCALE GENOMIC DNA]</scope>
    <source>
        <strain evidence="4">DSM 4028 / VKM B-1378 / X</strain>
    </source>
</reference>
<protein>
    <submittedName>
        <fullName evidence="3">Integrase family protein</fullName>
    </submittedName>
</protein>
<dbReference type="CDD" id="cd00397">
    <property type="entry name" value="DNA_BRE_C"/>
    <property type="match status" value="1"/>
</dbReference>
<dbReference type="AlphaFoldDB" id="C7LTW2"/>
<dbReference type="InterPro" id="IPR002104">
    <property type="entry name" value="Integrase_catalytic"/>
</dbReference>
<dbReference type="Pfam" id="PF00589">
    <property type="entry name" value="Phage_integrase"/>
    <property type="match status" value="1"/>
</dbReference>
<name>C7LTW2_DESBD</name>
<dbReference type="eggNOG" id="COG0582">
    <property type="taxonomic scope" value="Bacteria"/>
</dbReference>
<accession>C7LTW2</accession>
<evidence type="ECO:0000313" key="4">
    <source>
        <dbReference type="Proteomes" id="UP000002216"/>
    </source>
</evidence>
<keyword evidence="4" id="KW-1185">Reference proteome</keyword>
<dbReference type="STRING" id="525897.Dbac_1491"/>
<organism evidence="3 4">
    <name type="scientific">Desulfomicrobium baculatum (strain DSM 4028 / VKM B-1378 / X)</name>
    <name type="common">Desulfovibrio baculatus</name>
    <dbReference type="NCBI Taxonomy" id="525897"/>
    <lineage>
        <taxon>Bacteria</taxon>
        <taxon>Pseudomonadati</taxon>
        <taxon>Thermodesulfobacteriota</taxon>
        <taxon>Desulfovibrionia</taxon>
        <taxon>Desulfovibrionales</taxon>
        <taxon>Desulfomicrobiaceae</taxon>
        <taxon>Desulfomicrobium</taxon>
    </lineage>
</organism>
<dbReference type="InterPro" id="IPR011010">
    <property type="entry name" value="DNA_brk_join_enz"/>
</dbReference>
<dbReference type="KEGG" id="dba:Dbac_1491"/>
<dbReference type="GO" id="GO:0003677">
    <property type="term" value="F:DNA binding"/>
    <property type="evidence" value="ECO:0007669"/>
    <property type="project" value="InterPro"/>
</dbReference>
<dbReference type="GO" id="GO:0006310">
    <property type="term" value="P:DNA recombination"/>
    <property type="evidence" value="ECO:0007669"/>
    <property type="project" value="UniProtKB-KW"/>
</dbReference>
<dbReference type="PROSITE" id="PS51898">
    <property type="entry name" value="TYR_RECOMBINASE"/>
    <property type="match status" value="1"/>
</dbReference>
<evidence type="ECO:0000313" key="3">
    <source>
        <dbReference type="EMBL" id="ACU89585.1"/>
    </source>
</evidence>
<dbReference type="GO" id="GO:0015074">
    <property type="term" value="P:DNA integration"/>
    <property type="evidence" value="ECO:0007669"/>
    <property type="project" value="InterPro"/>
</dbReference>
<evidence type="ECO:0000256" key="1">
    <source>
        <dbReference type="ARBA" id="ARBA00023172"/>
    </source>
</evidence>
<dbReference type="PANTHER" id="PTHR30349">
    <property type="entry name" value="PHAGE INTEGRASE-RELATED"/>
    <property type="match status" value="1"/>
</dbReference>
<dbReference type="InterPro" id="IPR050090">
    <property type="entry name" value="Tyrosine_recombinase_XerCD"/>
</dbReference>
<dbReference type="Proteomes" id="UP000002216">
    <property type="component" value="Chromosome"/>
</dbReference>
<gene>
    <name evidence="3" type="ordered locus">Dbac_1491</name>
</gene>
<dbReference type="SUPFAM" id="SSF56349">
    <property type="entry name" value="DNA breaking-rejoining enzymes"/>
    <property type="match status" value="1"/>
</dbReference>
<keyword evidence="1" id="KW-0233">DNA recombination</keyword>
<proteinExistence type="predicted"/>
<dbReference type="InterPro" id="IPR013762">
    <property type="entry name" value="Integrase-like_cat_sf"/>
</dbReference>
<evidence type="ECO:0000259" key="2">
    <source>
        <dbReference type="PROSITE" id="PS51898"/>
    </source>
</evidence>
<dbReference type="Gene3D" id="1.10.443.10">
    <property type="entry name" value="Intergrase catalytic core"/>
    <property type="match status" value="1"/>
</dbReference>
<dbReference type="EMBL" id="CP001629">
    <property type="protein sequence ID" value="ACU89585.1"/>
    <property type="molecule type" value="Genomic_DNA"/>
</dbReference>
<dbReference type="PANTHER" id="PTHR30349:SF64">
    <property type="entry name" value="PROPHAGE INTEGRASE INTD-RELATED"/>
    <property type="match status" value="1"/>
</dbReference>